<gene>
    <name evidence="2" type="ORF">L798_13236</name>
</gene>
<name>A0A067RL45_ZOONE</name>
<dbReference type="GO" id="GO:0004697">
    <property type="term" value="F:diacylglycerol-dependent serine/threonine kinase activity"/>
    <property type="evidence" value="ECO:0007669"/>
    <property type="project" value="UniProtKB-EC"/>
</dbReference>
<dbReference type="Gene3D" id="2.30.29.30">
    <property type="entry name" value="Pleckstrin-homology domain (PH domain)/Phosphotyrosine-binding domain (PTB)"/>
    <property type="match status" value="1"/>
</dbReference>
<protein>
    <submittedName>
        <fullName evidence="2">Serine/threonine-protein kinase D1</fullName>
    </submittedName>
</protein>
<evidence type="ECO:0000313" key="3">
    <source>
        <dbReference type="Proteomes" id="UP000027135"/>
    </source>
</evidence>
<dbReference type="PANTHER" id="PTHR22968">
    <property type="entry name" value="PROTEIN KINASE C, MU"/>
    <property type="match status" value="1"/>
</dbReference>
<accession>A0A067RL45</accession>
<dbReference type="InterPro" id="IPR011993">
    <property type="entry name" value="PH-like_dom_sf"/>
</dbReference>
<dbReference type="GO" id="GO:0008270">
    <property type="term" value="F:zinc ion binding"/>
    <property type="evidence" value="ECO:0007669"/>
    <property type="project" value="UniProtKB-KW"/>
</dbReference>
<dbReference type="AlphaFoldDB" id="A0A067RL45"/>
<proteinExistence type="predicted"/>
<dbReference type="GO" id="GO:0005829">
    <property type="term" value="C:cytosol"/>
    <property type="evidence" value="ECO:0007669"/>
    <property type="project" value="TreeGrafter"/>
</dbReference>
<organism evidence="2 3">
    <name type="scientific">Zootermopsis nevadensis</name>
    <name type="common">Dampwood termite</name>
    <dbReference type="NCBI Taxonomy" id="136037"/>
    <lineage>
        <taxon>Eukaryota</taxon>
        <taxon>Metazoa</taxon>
        <taxon>Ecdysozoa</taxon>
        <taxon>Arthropoda</taxon>
        <taxon>Hexapoda</taxon>
        <taxon>Insecta</taxon>
        <taxon>Pterygota</taxon>
        <taxon>Neoptera</taxon>
        <taxon>Polyneoptera</taxon>
        <taxon>Dictyoptera</taxon>
        <taxon>Blattodea</taxon>
        <taxon>Blattoidea</taxon>
        <taxon>Termitoidae</taxon>
        <taxon>Termopsidae</taxon>
        <taxon>Zootermopsis</taxon>
    </lineage>
</organism>
<keyword evidence="2" id="KW-0808">Transferase</keyword>
<dbReference type="Proteomes" id="UP000027135">
    <property type="component" value="Unassembled WGS sequence"/>
</dbReference>
<dbReference type="SUPFAM" id="SSF50729">
    <property type="entry name" value="PH domain-like"/>
    <property type="match status" value="1"/>
</dbReference>
<keyword evidence="3" id="KW-1185">Reference proteome</keyword>
<reference evidence="2 3" key="1">
    <citation type="journal article" date="2014" name="Nat. Commun.">
        <title>Molecular traces of alternative social organization in a termite genome.</title>
        <authorList>
            <person name="Terrapon N."/>
            <person name="Li C."/>
            <person name="Robertson H.M."/>
            <person name="Ji L."/>
            <person name="Meng X."/>
            <person name="Booth W."/>
            <person name="Chen Z."/>
            <person name="Childers C.P."/>
            <person name="Glastad K.M."/>
            <person name="Gokhale K."/>
            <person name="Gowin J."/>
            <person name="Gronenberg W."/>
            <person name="Hermansen R.A."/>
            <person name="Hu H."/>
            <person name="Hunt B.G."/>
            <person name="Huylmans A.K."/>
            <person name="Khalil S.M."/>
            <person name="Mitchell R.D."/>
            <person name="Munoz-Torres M.C."/>
            <person name="Mustard J.A."/>
            <person name="Pan H."/>
            <person name="Reese J.T."/>
            <person name="Scharf M.E."/>
            <person name="Sun F."/>
            <person name="Vogel H."/>
            <person name="Xiao J."/>
            <person name="Yang W."/>
            <person name="Yang Z."/>
            <person name="Yang Z."/>
            <person name="Zhou J."/>
            <person name="Zhu J."/>
            <person name="Brent C.S."/>
            <person name="Elsik C.G."/>
            <person name="Goodisman M.A."/>
            <person name="Liberles D.A."/>
            <person name="Roe R.M."/>
            <person name="Vargo E.L."/>
            <person name="Vilcinskas A."/>
            <person name="Wang J."/>
            <person name="Bornberg-Bauer E."/>
            <person name="Korb J."/>
            <person name="Zhang G."/>
            <person name="Liebig J."/>
        </authorList>
    </citation>
    <scope>NUCLEOTIDE SEQUENCE [LARGE SCALE GENOMIC DNA]</scope>
    <source>
        <tissue evidence="2">Whole organism</tissue>
    </source>
</reference>
<dbReference type="EMBL" id="KK852404">
    <property type="protein sequence ID" value="KDR24542.1"/>
    <property type="molecule type" value="Genomic_DNA"/>
</dbReference>
<sequence length="71" mass="7816">MRIVQSAKHTEGRGSKVHLTNKDRMRKSHYCCLDTESVTLFQSDTGSKYFKEIPLAEILSVGTAQSLDGGG</sequence>
<dbReference type="GO" id="GO:0007200">
    <property type="term" value="P:phospholipase C-activating G protein-coupled receptor signaling pathway"/>
    <property type="evidence" value="ECO:0007669"/>
    <property type="project" value="TreeGrafter"/>
</dbReference>
<dbReference type="GO" id="GO:0035556">
    <property type="term" value="P:intracellular signal transduction"/>
    <property type="evidence" value="ECO:0007669"/>
    <property type="project" value="TreeGrafter"/>
</dbReference>
<dbReference type="InParanoid" id="A0A067RL45"/>
<dbReference type="eggNOG" id="KOG4236">
    <property type="taxonomic scope" value="Eukaryota"/>
</dbReference>
<keyword evidence="2" id="KW-0418">Kinase</keyword>
<evidence type="ECO:0000256" key="1">
    <source>
        <dbReference type="SAM" id="MobiDB-lite"/>
    </source>
</evidence>
<feature type="region of interest" description="Disordered" evidence="1">
    <location>
        <begin position="1"/>
        <end position="20"/>
    </location>
</feature>
<evidence type="ECO:0000313" key="2">
    <source>
        <dbReference type="EMBL" id="KDR24542.1"/>
    </source>
</evidence>
<dbReference type="PANTHER" id="PTHR22968:SF24">
    <property type="entry name" value="SERINE_THREONINE-PROTEIN KINASE"/>
    <property type="match status" value="1"/>
</dbReference>